<comment type="caution">
    <text evidence="1">The sequence shown here is derived from an EMBL/GenBank/DDBJ whole genome shotgun (WGS) entry which is preliminary data.</text>
</comment>
<evidence type="ECO:0008006" key="3">
    <source>
        <dbReference type="Google" id="ProtNLM"/>
    </source>
</evidence>
<protein>
    <recommendedName>
        <fullName evidence="3">Integrase</fullName>
    </recommendedName>
</protein>
<dbReference type="AlphaFoldDB" id="V6Z512"/>
<evidence type="ECO:0000313" key="1">
    <source>
        <dbReference type="EMBL" id="ESV54704.1"/>
    </source>
</evidence>
<evidence type="ECO:0000313" key="2">
    <source>
        <dbReference type="Proteomes" id="UP000018482"/>
    </source>
</evidence>
<dbReference type="Proteomes" id="UP000018482">
    <property type="component" value="Unassembled WGS sequence"/>
</dbReference>
<reference evidence="1 2" key="1">
    <citation type="submission" date="2013-05" db="EMBL/GenBank/DDBJ databases">
        <authorList>
            <person name="Richards V.P."/>
            <person name="Durkin S.A.S."/>
            <person name="Kim M."/>
            <person name="Pavinski Bitar P.D."/>
            <person name="Stanhope M.J."/>
            <person name="Town C.D."/>
            <person name="Venter J.C."/>
        </authorList>
    </citation>
    <scope>NUCLEOTIDE SEQUENCE [LARGE SCALE GENOMIC DNA]</scope>
    <source>
        <strain evidence="1 2">LMG 14747</strain>
    </source>
</reference>
<name>V6Z512_STRAG</name>
<sequence length="34" mass="3881">MDSLSHADAKTTIQIYTHVTKKIKANVTDIMENY</sequence>
<dbReference type="EMBL" id="ANQC01000086">
    <property type="protein sequence ID" value="ESV54704.1"/>
    <property type="molecule type" value="Genomic_DNA"/>
</dbReference>
<accession>V6Z512</accession>
<organism evidence="1 2">
    <name type="scientific">Streptococcus agalactiae LMG 14747</name>
    <dbReference type="NCBI Taxonomy" id="1154860"/>
    <lineage>
        <taxon>Bacteria</taxon>
        <taxon>Bacillati</taxon>
        <taxon>Bacillota</taxon>
        <taxon>Bacilli</taxon>
        <taxon>Lactobacillales</taxon>
        <taxon>Streptococcaceae</taxon>
        <taxon>Streptococcus</taxon>
    </lineage>
</organism>
<proteinExistence type="predicted"/>
<gene>
    <name evidence="1" type="ORF">SAG0136_05535</name>
</gene>